<proteinExistence type="predicted"/>
<dbReference type="Gene3D" id="1.20.1070.10">
    <property type="entry name" value="Rhodopsin 7-helix transmembrane proteins"/>
    <property type="match status" value="1"/>
</dbReference>
<keyword evidence="4 12" id="KW-0812">Transmembrane</keyword>
<reference evidence="15" key="1">
    <citation type="submission" date="2025-08" db="UniProtKB">
        <authorList>
            <consortium name="RefSeq"/>
        </authorList>
    </citation>
    <scope>IDENTIFICATION</scope>
    <source>
        <tissue evidence="15">Blood</tissue>
    </source>
</reference>
<dbReference type="SUPFAM" id="SSF81321">
    <property type="entry name" value="Family A G protein-coupled receptor-like"/>
    <property type="match status" value="1"/>
</dbReference>
<evidence type="ECO:0000256" key="5">
    <source>
        <dbReference type="ARBA" id="ARBA00022725"/>
    </source>
</evidence>
<evidence type="ECO:0000256" key="8">
    <source>
        <dbReference type="ARBA" id="ARBA00023136"/>
    </source>
</evidence>
<dbReference type="PROSITE" id="PS50262">
    <property type="entry name" value="G_PROTEIN_RECEP_F1_2"/>
    <property type="match status" value="1"/>
</dbReference>
<feature type="transmembrane region" description="Helical" evidence="12">
    <location>
        <begin position="32"/>
        <end position="58"/>
    </location>
</feature>
<sequence length="327" mass="37395">MKQSMAKEEKDNQTMVAEFILLGFRTLPHLQIIFFVIFLIIYMVTITENILIVVVIIVNRSLHTPMYFFLGNLSVLETCYTSTILPRILASFVTDYHRISFNGCFLQFYFFAFLAGAESYLLSIMSYDQYIAICKPLHYITIMKNRSCIQLSLFSWMIGLMAAAVTTFFTSQLTFCGANTIDHFFCDYAPLLMLSCSPTEQTEMAMLVLGSACTLPPLLLTMTSYIFIIRTILGIPSTIGRSKAFSTCSSHLIVMTIFYGTLIIVYLLPKDSKLRNLNKVFSVFYTILIPMINPFIYTLRNREFKKALWKAIGKLALLRISLGIQFR</sequence>
<keyword evidence="6 12" id="KW-1133">Transmembrane helix</keyword>
<evidence type="ECO:0000256" key="1">
    <source>
        <dbReference type="ARBA" id="ARBA00004651"/>
    </source>
</evidence>
<keyword evidence="10" id="KW-0325">Glycoprotein</keyword>
<keyword evidence="3" id="KW-0716">Sensory transduction</keyword>
<dbReference type="PANTHER" id="PTHR26452">
    <property type="entry name" value="OLFACTORY RECEPTOR"/>
    <property type="match status" value="1"/>
</dbReference>
<dbReference type="OMA" id="YITIMKN"/>
<organism evidence="14 15">
    <name type="scientific">Pantherophis guttatus</name>
    <name type="common">Corn snake</name>
    <name type="synonym">Elaphe guttata</name>
    <dbReference type="NCBI Taxonomy" id="94885"/>
    <lineage>
        <taxon>Eukaryota</taxon>
        <taxon>Metazoa</taxon>
        <taxon>Chordata</taxon>
        <taxon>Craniata</taxon>
        <taxon>Vertebrata</taxon>
        <taxon>Euteleostomi</taxon>
        <taxon>Lepidosauria</taxon>
        <taxon>Squamata</taxon>
        <taxon>Bifurcata</taxon>
        <taxon>Unidentata</taxon>
        <taxon>Episquamata</taxon>
        <taxon>Toxicofera</taxon>
        <taxon>Serpentes</taxon>
        <taxon>Colubroidea</taxon>
        <taxon>Colubridae</taxon>
        <taxon>Colubrinae</taxon>
        <taxon>Pantherophis</taxon>
    </lineage>
</organism>
<name>A0A6P9CGC9_PANGU</name>
<evidence type="ECO:0000256" key="3">
    <source>
        <dbReference type="ARBA" id="ARBA00022606"/>
    </source>
</evidence>
<dbReference type="InterPro" id="IPR050516">
    <property type="entry name" value="Olfactory_GPCR"/>
</dbReference>
<evidence type="ECO:0000313" key="15">
    <source>
        <dbReference type="RefSeq" id="XP_034278870.1"/>
    </source>
</evidence>
<keyword evidence="7" id="KW-0297">G-protein coupled receptor</keyword>
<dbReference type="InParanoid" id="A0A6P9CGC9"/>
<feature type="transmembrane region" description="Helical" evidence="12">
    <location>
        <begin position="280"/>
        <end position="299"/>
    </location>
</feature>
<evidence type="ECO:0000256" key="12">
    <source>
        <dbReference type="SAM" id="Phobius"/>
    </source>
</evidence>
<evidence type="ECO:0000256" key="7">
    <source>
        <dbReference type="ARBA" id="ARBA00023040"/>
    </source>
</evidence>
<evidence type="ECO:0000256" key="2">
    <source>
        <dbReference type="ARBA" id="ARBA00022475"/>
    </source>
</evidence>
<evidence type="ECO:0000313" key="14">
    <source>
        <dbReference type="Proteomes" id="UP001652622"/>
    </source>
</evidence>
<keyword evidence="8 12" id="KW-0472">Membrane</keyword>
<dbReference type="AlphaFoldDB" id="A0A6P9CGC9"/>
<dbReference type="Pfam" id="PF13853">
    <property type="entry name" value="7tm_4"/>
    <property type="match status" value="1"/>
</dbReference>
<keyword evidence="11" id="KW-0807">Transducer</keyword>
<feature type="transmembrane region" description="Helical" evidence="12">
    <location>
        <begin position="67"/>
        <end position="88"/>
    </location>
</feature>
<dbReference type="InterPro" id="IPR000276">
    <property type="entry name" value="GPCR_Rhodpsn"/>
</dbReference>
<dbReference type="GeneID" id="117668929"/>
<keyword evidence="2" id="KW-1003">Cell membrane</keyword>
<feature type="transmembrane region" description="Helical" evidence="12">
    <location>
        <begin position="148"/>
        <end position="169"/>
    </location>
</feature>
<evidence type="ECO:0000256" key="9">
    <source>
        <dbReference type="ARBA" id="ARBA00023170"/>
    </source>
</evidence>
<evidence type="ECO:0000256" key="4">
    <source>
        <dbReference type="ARBA" id="ARBA00022692"/>
    </source>
</evidence>
<evidence type="ECO:0000256" key="6">
    <source>
        <dbReference type="ARBA" id="ARBA00022989"/>
    </source>
</evidence>
<dbReference type="GO" id="GO:0005886">
    <property type="term" value="C:plasma membrane"/>
    <property type="evidence" value="ECO:0007669"/>
    <property type="project" value="UniProtKB-SubCell"/>
</dbReference>
<keyword evidence="9" id="KW-0675">Receptor</keyword>
<keyword evidence="14" id="KW-1185">Reference proteome</keyword>
<dbReference type="FunFam" id="1.20.1070.10:FF:000010">
    <property type="entry name" value="Olfactory receptor"/>
    <property type="match status" value="1"/>
</dbReference>
<accession>A0A6P9CGC9</accession>
<evidence type="ECO:0000259" key="13">
    <source>
        <dbReference type="PROSITE" id="PS50262"/>
    </source>
</evidence>
<gene>
    <name evidence="15" type="primary">LOC117668929</name>
</gene>
<dbReference type="RefSeq" id="XP_034278870.1">
    <property type="nucleotide sequence ID" value="XM_034422979.1"/>
</dbReference>
<keyword evidence="5" id="KW-0552">Olfaction</keyword>
<feature type="transmembrane region" description="Helical" evidence="12">
    <location>
        <begin position="204"/>
        <end position="228"/>
    </location>
</feature>
<evidence type="ECO:0000256" key="10">
    <source>
        <dbReference type="ARBA" id="ARBA00023180"/>
    </source>
</evidence>
<comment type="subcellular location">
    <subcellularLocation>
        <location evidence="1">Cell membrane</location>
        <topology evidence="1">Multi-pass membrane protein</topology>
    </subcellularLocation>
</comment>
<evidence type="ECO:0000256" key="11">
    <source>
        <dbReference type="ARBA" id="ARBA00023224"/>
    </source>
</evidence>
<dbReference type="GO" id="GO:0004930">
    <property type="term" value="F:G protein-coupled receptor activity"/>
    <property type="evidence" value="ECO:0007669"/>
    <property type="project" value="UniProtKB-KW"/>
</dbReference>
<dbReference type="GO" id="GO:0004984">
    <property type="term" value="F:olfactory receptor activity"/>
    <property type="evidence" value="ECO:0007669"/>
    <property type="project" value="InterPro"/>
</dbReference>
<dbReference type="KEGG" id="pgut:117668929"/>
<dbReference type="InterPro" id="IPR000725">
    <property type="entry name" value="Olfact_rcpt"/>
</dbReference>
<protein>
    <submittedName>
        <fullName evidence="15">Olfactory receptor 5AR1-like</fullName>
    </submittedName>
</protein>
<feature type="transmembrane region" description="Helical" evidence="12">
    <location>
        <begin position="249"/>
        <end position="268"/>
    </location>
</feature>
<feature type="transmembrane region" description="Helical" evidence="12">
    <location>
        <begin position="108"/>
        <end position="127"/>
    </location>
</feature>
<dbReference type="CDD" id="cd15911">
    <property type="entry name" value="7tmA_OR11A-like"/>
    <property type="match status" value="1"/>
</dbReference>
<dbReference type="Proteomes" id="UP001652622">
    <property type="component" value="Unplaced"/>
</dbReference>
<dbReference type="InterPro" id="IPR017452">
    <property type="entry name" value="GPCR_Rhodpsn_7TM"/>
</dbReference>
<dbReference type="PRINTS" id="PR00245">
    <property type="entry name" value="OLFACTORYR"/>
</dbReference>
<dbReference type="PRINTS" id="PR00237">
    <property type="entry name" value="GPCRRHODOPSN"/>
</dbReference>
<feature type="domain" description="G-protein coupled receptors family 1 profile" evidence="13">
    <location>
        <begin position="48"/>
        <end position="297"/>
    </location>
</feature>